<organism evidence="1 2">
    <name type="scientific">Candida viswanathii</name>
    <dbReference type="NCBI Taxonomy" id="5486"/>
    <lineage>
        <taxon>Eukaryota</taxon>
        <taxon>Fungi</taxon>
        <taxon>Dikarya</taxon>
        <taxon>Ascomycota</taxon>
        <taxon>Saccharomycotina</taxon>
        <taxon>Pichiomycetes</taxon>
        <taxon>Debaryomycetaceae</taxon>
        <taxon>Candida/Lodderomyces clade</taxon>
        <taxon>Candida</taxon>
    </lineage>
</organism>
<dbReference type="Proteomes" id="UP000253472">
    <property type="component" value="Unassembled WGS sequence"/>
</dbReference>
<proteinExistence type="predicted"/>
<evidence type="ECO:0000313" key="2">
    <source>
        <dbReference type="Proteomes" id="UP000253472"/>
    </source>
</evidence>
<gene>
    <name evidence="1" type="ORF">Cantr_09984</name>
</gene>
<keyword evidence="2" id="KW-1185">Reference proteome</keyword>
<accession>A0A367YEP9</accession>
<dbReference type="STRING" id="5486.A0A367YEP9"/>
<dbReference type="PANTHER" id="PTHR34365:SF7">
    <property type="entry name" value="GLYCINE-RICH DOMAIN-CONTAINING PROTEIN 1"/>
    <property type="match status" value="1"/>
</dbReference>
<evidence type="ECO:0000313" key="1">
    <source>
        <dbReference type="EMBL" id="RCK63491.1"/>
    </source>
</evidence>
<sequence>MANQLVSPLDVIMVWHAFMLNPLTYYDVFTRKYMYYFVNYLFPLHIIVLHIDSETFEFKVPDESKKKYSAFLGEFTTVALDLRYVPDLSRFYEQKVTFYNGHWNTITFDEFRKIILDFDTRTPRLLEGTLKYYSAVLGPPGFSSRTPELISHQISRSVVNSSLRAHMSATNNPFVQSFQEMLVGVAAGNLNRLRAENLLLRPYLRFNTVSLTILKGVNIREDMVDYVTRQGRFVDKRNNLDWVGSPMAKEILHEALTRYQRFFTLLTDDLVTQTVVPTLDIDLMRHTHQLMLYGYFRDCKYSPRQAVVDHNDKVEKIPLDNGFECTSQLHKERYQEEYCICFCDDCVRRHKSKMSTLTKLFKSFKKLEPMQALAKSSPLFKEDGEEGATHSSDACSVAELVLCAGQSGGCC</sequence>
<comment type="caution">
    <text evidence="1">The sequence shown here is derived from an EMBL/GenBank/DDBJ whole genome shotgun (WGS) entry which is preliminary data.</text>
</comment>
<dbReference type="OrthoDB" id="2684236at2759"/>
<dbReference type="PANTHER" id="PTHR34365">
    <property type="entry name" value="ENOLASE (DUF1399)"/>
    <property type="match status" value="1"/>
</dbReference>
<reference evidence="1 2" key="1">
    <citation type="submission" date="2018-06" db="EMBL/GenBank/DDBJ databases">
        <title>Whole genome sequencing of Candida tropicalis (genome annotated by CSBL at Korea University).</title>
        <authorList>
            <person name="Ahn J."/>
        </authorList>
    </citation>
    <scope>NUCLEOTIDE SEQUENCE [LARGE SCALE GENOMIC DNA]</scope>
    <source>
        <strain evidence="1 2">ATCC 20962</strain>
    </source>
</reference>
<dbReference type="EMBL" id="QLNQ01000024">
    <property type="protein sequence ID" value="RCK63491.1"/>
    <property type="molecule type" value="Genomic_DNA"/>
</dbReference>
<protein>
    <submittedName>
        <fullName evidence="1">Uncharacterized protein</fullName>
    </submittedName>
</protein>
<dbReference type="InterPro" id="IPR009836">
    <property type="entry name" value="GRDP-like"/>
</dbReference>
<dbReference type="AlphaFoldDB" id="A0A367YEP9"/>
<dbReference type="Pfam" id="PF07173">
    <property type="entry name" value="GRDP-like"/>
    <property type="match status" value="1"/>
</dbReference>
<name>A0A367YEP9_9ASCO</name>